<keyword evidence="5 8" id="KW-0732">Signal</keyword>
<protein>
    <submittedName>
        <fullName evidence="9">Outer membrane protein P1, putative</fullName>
    </submittedName>
</protein>
<dbReference type="RefSeq" id="WP_009086716.1">
    <property type="nucleotide sequence ID" value="NZ_CP007547.1"/>
</dbReference>
<reference evidence="9" key="2">
    <citation type="journal article" date="2015" name="Genome Biol. Evol.">
        <title>Complete Genome Sequence and Transcriptomic Analysis of the Novel Pathogen Elizabethkingia anophelis in Response to Oxidative Stress.</title>
        <authorList>
            <person name="Li Y."/>
            <person name="Liu Y."/>
            <person name="Chew S.C."/>
            <person name="Tay M."/>
            <person name="Salido M.M."/>
            <person name="Teo J."/>
            <person name="Lauro F.M."/>
            <person name="Givskov M."/>
            <person name="Yang L."/>
        </authorList>
    </citation>
    <scope>NUCLEOTIDE SEQUENCE</scope>
    <source>
        <strain evidence="9">NUHP1</strain>
    </source>
</reference>
<feature type="chain" id="PRO_5001717793" evidence="8">
    <location>
        <begin position="19"/>
        <end position="412"/>
    </location>
</feature>
<evidence type="ECO:0000256" key="7">
    <source>
        <dbReference type="ARBA" id="ARBA00023237"/>
    </source>
</evidence>
<name>A0A077EJS5_9FLAO</name>
<dbReference type="GO" id="GO:0009279">
    <property type="term" value="C:cell outer membrane"/>
    <property type="evidence" value="ECO:0007669"/>
    <property type="project" value="UniProtKB-SubCell"/>
</dbReference>
<evidence type="ECO:0000256" key="2">
    <source>
        <dbReference type="ARBA" id="ARBA00008163"/>
    </source>
</evidence>
<evidence type="ECO:0000256" key="6">
    <source>
        <dbReference type="ARBA" id="ARBA00023136"/>
    </source>
</evidence>
<evidence type="ECO:0000256" key="8">
    <source>
        <dbReference type="SAM" id="SignalP"/>
    </source>
</evidence>
<dbReference type="PANTHER" id="PTHR35093:SF8">
    <property type="entry name" value="OUTER MEMBRANE PROTEIN NMB0088-RELATED"/>
    <property type="match status" value="1"/>
</dbReference>
<comment type="subcellular location">
    <subcellularLocation>
        <location evidence="1">Cell outer membrane</location>
        <topology evidence="1">Multi-pass membrane protein</topology>
    </subcellularLocation>
</comment>
<dbReference type="HOGENOM" id="CLU_035981_2_0_10"/>
<feature type="signal peptide" evidence="8">
    <location>
        <begin position="1"/>
        <end position="18"/>
    </location>
</feature>
<dbReference type="InterPro" id="IPR005017">
    <property type="entry name" value="OMPP1/FadL/TodX"/>
</dbReference>
<dbReference type="eggNOG" id="COG2067">
    <property type="taxonomic scope" value="Bacteria"/>
</dbReference>
<dbReference type="Gene3D" id="2.40.160.60">
    <property type="entry name" value="Outer membrane protein transport protein (OMPP1/FadL/TodX)"/>
    <property type="match status" value="1"/>
</dbReference>
<keyword evidence="4" id="KW-0812">Transmembrane</keyword>
<dbReference type="EMBL" id="CP007547">
    <property type="protein sequence ID" value="AIL47727.1"/>
    <property type="molecule type" value="Genomic_DNA"/>
</dbReference>
<dbReference type="Proteomes" id="UP000028933">
    <property type="component" value="Chromosome"/>
</dbReference>
<dbReference type="STRING" id="1338011.BD94_3952"/>
<dbReference type="KEGG" id="eao:BD94_3952"/>
<proteinExistence type="inferred from homology"/>
<dbReference type="GeneID" id="56684974"/>
<evidence type="ECO:0000256" key="5">
    <source>
        <dbReference type="ARBA" id="ARBA00022729"/>
    </source>
</evidence>
<comment type="similarity">
    <text evidence="2">Belongs to the OmpP1/FadL family.</text>
</comment>
<accession>A0A077EJS5</accession>
<dbReference type="PANTHER" id="PTHR35093">
    <property type="entry name" value="OUTER MEMBRANE PROTEIN NMB0088-RELATED"/>
    <property type="match status" value="1"/>
</dbReference>
<dbReference type="GO" id="GO:0015483">
    <property type="term" value="F:long-chain fatty acid transporting porin activity"/>
    <property type="evidence" value="ECO:0007669"/>
    <property type="project" value="TreeGrafter"/>
</dbReference>
<dbReference type="SUPFAM" id="SSF56935">
    <property type="entry name" value="Porins"/>
    <property type="match status" value="1"/>
</dbReference>
<keyword evidence="3" id="KW-1134">Transmembrane beta strand</keyword>
<gene>
    <name evidence="9" type="ORF">BD94_3952</name>
</gene>
<evidence type="ECO:0000256" key="1">
    <source>
        <dbReference type="ARBA" id="ARBA00004571"/>
    </source>
</evidence>
<organism evidence="9 10">
    <name type="scientific">Elizabethkingia anophelis NUHP1</name>
    <dbReference type="NCBI Taxonomy" id="1338011"/>
    <lineage>
        <taxon>Bacteria</taxon>
        <taxon>Pseudomonadati</taxon>
        <taxon>Bacteroidota</taxon>
        <taxon>Flavobacteriia</taxon>
        <taxon>Flavobacteriales</taxon>
        <taxon>Weeksellaceae</taxon>
        <taxon>Elizabethkingia</taxon>
    </lineage>
</organism>
<evidence type="ECO:0000256" key="4">
    <source>
        <dbReference type="ARBA" id="ARBA00022692"/>
    </source>
</evidence>
<keyword evidence="6" id="KW-0472">Membrane</keyword>
<reference evidence="9" key="1">
    <citation type="journal article" date="2013" name="Lancet">
        <title>First case of E anophelis outbreak in an intensive-care unit.</title>
        <authorList>
            <person name="Teo J."/>
            <person name="Tan S.Y."/>
            <person name="Tay M."/>
            <person name="Ding Y."/>
            <person name="Kjelleberg S."/>
            <person name="Givskov M."/>
            <person name="Lin R.T."/>
            <person name="Yang L."/>
        </authorList>
    </citation>
    <scope>NUCLEOTIDE SEQUENCE [LARGE SCALE GENOMIC DNA]</scope>
    <source>
        <strain evidence="9">NUHP1</strain>
    </source>
</reference>
<keyword evidence="7" id="KW-0998">Cell outer membrane</keyword>
<sequence>MKKVFLSVALAASMATYAGGFRLSLQGVKQLAMAHTSAHTEDASVAFFNPAGISFIPSKLSVAAGGFGVKTSMTFQNPSTLQSYKTDNPISTPIYAAVTYKVLENVSVGFSFTTPYGSHLVWDKNWEGREVVQELNLRSFFFQPMISVKLAPWMSVGVSYIHATGKLDWTKSATLVNGEANLKDEKAKGDGFGLGFYFRPDEKLDISVAYRSAVDMKASNGTVQLSNVSPALYPALGLSSSGSDSFKAMLPLVDEYTIGLTYKVTPRWSVSGDFNYYGWDRYSKLNINFANAKLGNDPSDMRVYSAPKNFKNTKSYRVGTQYWFTDMIAGRLGYYYDESPYNDNQFSPETPSMNNNVLTGGIGLKFGKLGVDLAASYNFYKSRTVSNDFYNMNGQIKGSAFIFGLGLSYNAF</sequence>
<dbReference type="AlphaFoldDB" id="A0A077EJS5"/>
<evidence type="ECO:0000313" key="10">
    <source>
        <dbReference type="Proteomes" id="UP000028933"/>
    </source>
</evidence>
<dbReference type="Pfam" id="PF03349">
    <property type="entry name" value="Toluene_X"/>
    <property type="match status" value="1"/>
</dbReference>
<evidence type="ECO:0000313" key="9">
    <source>
        <dbReference type="EMBL" id="AIL47727.1"/>
    </source>
</evidence>
<evidence type="ECO:0000256" key="3">
    <source>
        <dbReference type="ARBA" id="ARBA00022452"/>
    </source>
</evidence>